<dbReference type="AlphaFoldDB" id="A0A0C9ZJB6"/>
<evidence type="ECO:0000313" key="1">
    <source>
        <dbReference type="EMBL" id="KIK37515.1"/>
    </source>
</evidence>
<protein>
    <submittedName>
        <fullName evidence="1">Uncharacterized protein</fullName>
    </submittedName>
</protein>
<keyword evidence="2" id="KW-1185">Reference proteome</keyword>
<evidence type="ECO:0000313" key="2">
    <source>
        <dbReference type="Proteomes" id="UP000054485"/>
    </source>
</evidence>
<organism evidence="1 2">
    <name type="scientific">Suillus luteus UH-Slu-Lm8-n1</name>
    <dbReference type="NCBI Taxonomy" id="930992"/>
    <lineage>
        <taxon>Eukaryota</taxon>
        <taxon>Fungi</taxon>
        <taxon>Dikarya</taxon>
        <taxon>Basidiomycota</taxon>
        <taxon>Agaricomycotina</taxon>
        <taxon>Agaricomycetes</taxon>
        <taxon>Agaricomycetidae</taxon>
        <taxon>Boletales</taxon>
        <taxon>Suillineae</taxon>
        <taxon>Suillaceae</taxon>
        <taxon>Suillus</taxon>
    </lineage>
</organism>
<reference evidence="2" key="2">
    <citation type="submission" date="2015-01" db="EMBL/GenBank/DDBJ databases">
        <title>Evolutionary Origins and Diversification of the Mycorrhizal Mutualists.</title>
        <authorList>
            <consortium name="DOE Joint Genome Institute"/>
            <consortium name="Mycorrhizal Genomics Consortium"/>
            <person name="Kohler A."/>
            <person name="Kuo A."/>
            <person name="Nagy L.G."/>
            <person name="Floudas D."/>
            <person name="Copeland A."/>
            <person name="Barry K.W."/>
            <person name="Cichocki N."/>
            <person name="Veneault-Fourrey C."/>
            <person name="LaButti K."/>
            <person name="Lindquist E.A."/>
            <person name="Lipzen A."/>
            <person name="Lundell T."/>
            <person name="Morin E."/>
            <person name="Murat C."/>
            <person name="Riley R."/>
            <person name="Ohm R."/>
            <person name="Sun H."/>
            <person name="Tunlid A."/>
            <person name="Henrissat B."/>
            <person name="Grigoriev I.V."/>
            <person name="Hibbett D.S."/>
            <person name="Martin F."/>
        </authorList>
    </citation>
    <scope>NUCLEOTIDE SEQUENCE [LARGE SCALE GENOMIC DNA]</scope>
    <source>
        <strain evidence="2">UH-Slu-Lm8-n1</strain>
    </source>
</reference>
<sequence length="105" mass="11979">MHHKSVQYSHHSTNIGRVLPIAKAVRACIDLSTCHCNVQKCYVVDHRLHRLNLRRYDIRSTMPVPGQLMLQVSRSLSLRLTVDLDSESSHHACSASFTLEMRGQQ</sequence>
<dbReference type="OrthoDB" id="10483275at2759"/>
<dbReference type="Proteomes" id="UP000054485">
    <property type="component" value="Unassembled WGS sequence"/>
</dbReference>
<gene>
    <name evidence="1" type="ORF">CY34DRAFT_810270</name>
</gene>
<accession>A0A0C9ZJB6</accession>
<dbReference type="HOGENOM" id="CLU_2238383_0_0_1"/>
<dbReference type="EMBL" id="KN835446">
    <property type="protein sequence ID" value="KIK37515.1"/>
    <property type="molecule type" value="Genomic_DNA"/>
</dbReference>
<proteinExistence type="predicted"/>
<name>A0A0C9ZJB6_9AGAM</name>
<dbReference type="InParanoid" id="A0A0C9ZJB6"/>
<reference evidence="1 2" key="1">
    <citation type="submission" date="2014-04" db="EMBL/GenBank/DDBJ databases">
        <authorList>
            <consortium name="DOE Joint Genome Institute"/>
            <person name="Kuo A."/>
            <person name="Ruytinx J."/>
            <person name="Rineau F."/>
            <person name="Colpaert J."/>
            <person name="Kohler A."/>
            <person name="Nagy L.G."/>
            <person name="Floudas D."/>
            <person name="Copeland A."/>
            <person name="Barry K.W."/>
            <person name="Cichocki N."/>
            <person name="Veneault-Fourrey C."/>
            <person name="LaButti K."/>
            <person name="Lindquist E.A."/>
            <person name="Lipzen A."/>
            <person name="Lundell T."/>
            <person name="Morin E."/>
            <person name="Murat C."/>
            <person name="Sun H."/>
            <person name="Tunlid A."/>
            <person name="Henrissat B."/>
            <person name="Grigoriev I.V."/>
            <person name="Hibbett D.S."/>
            <person name="Martin F."/>
            <person name="Nordberg H.P."/>
            <person name="Cantor M.N."/>
            <person name="Hua S.X."/>
        </authorList>
    </citation>
    <scope>NUCLEOTIDE SEQUENCE [LARGE SCALE GENOMIC DNA]</scope>
    <source>
        <strain evidence="1 2">UH-Slu-Lm8-n1</strain>
    </source>
</reference>